<sequence length="420" mass="46519">MAADRRRPQGTGSVYQRGDGKWVAQIDVGWTEHGRRRYARHTCRTKKEAQVELKKMISDRDKGVTTIDPRTTVKTWCDQWLETCQHRLSPASAAKYGACVRKWIIPTIGRKHLSQLTTRDLDKLTTAITDAGESPTTASNAASILRICLKAAAVAGHTVPMPILLAPLPRHAPSDRQAIPVADAGRILLAAANPQTWPPLPPRPKAHTAAYDAYRGELTLRATDFTRWMAALLGGIRQGEALGLEWDRVNFDTHSIDVSWQLSTVKPDTYIPPHIEIRRLHGSQILKRPKSSSGWREIPMVPWLETAMLDWKTRQPPGPHDLVWPGRAGQPANRFEDLQAWKALQRIAGVEKVSTGAPFVGHEARHTTVSILTELGVPEPVIVAIAGHSSIASTRAYQHVDLTEARAALQRVADRLQITA</sequence>
<dbReference type="InterPro" id="IPR010998">
    <property type="entry name" value="Integrase_recombinase_N"/>
</dbReference>
<feature type="domain" description="Core-binding (CB)" evidence="7">
    <location>
        <begin position="71"/>
        <end position="153"/>
    </location>
</feature>
<accession>A0A3S4USF5</accession>
<dbReference type="PROSITE" id="PS51898">
    <property type="entry name" value="TYR_RECOMBINASE"/>
    <property type="match status" value="1"/>
</dbReference>
<dbReference type="GO" id="GO:0006310">
    <property type="term" value="P:DNA recombination"/>
    <property type="evidence" value="ECO:0007669"/>
    <property type="project" value="UniProtKB-KW"/>
</dbReference>
<dbReference type="InterPro" id="IPR013762">
    <property type="entry name" value="Integrase-like_cat_sf"/>
</dbReference>
<dbReference type="GO" id="GO:0015074">
    <property type="term" value="P:DNA integration"/>
    <property type="evidence" value="ECO:0007669"/>
    <property type="project" value="UniProtKB-KW"/>
</dbReference>
<dbReference type="InterPro" id="IPR050808">
    <property type="entry name" value="Phage_Integrase"/>
</dbReference>
<comment type="similarity">
    <text evidence="1">Belongs to the 'phage' integrase family.</text>
</comment>
<dbReference type="Gene3D" id="1.10.443.10">
    <property type="entry name" value="Intergrase catalytic core"/>
    <property type="match status" value="1"/>
</dbReference>
<dbReference type="PANTHER" id="PTHR30629:SF2">
    <property type="entry name" value="PROPHAGE INTEGRASE INTS-RELATED"/>
    <property type="match status" value="1"/>
</dbReference>
<feature type="domain" description="Tyr recombinase" evidence="6">
    <location>
        <begin position="192"/>
        <end position="410"/>
    </location>
</feature>
<dbReference type="EMBL" id="LR134473">
    <property type="protein sequence ID" value="VEI04156.1"/>
    <property type="molecule type" value="Genomic_DNA"/>
</dbReference>
<keyword evidence="3 5" id="KW-0238">DNA-binding</keyword>
<evidence type="ECO:0000256" key="3">
    <source>
        <dbReference type="ARBA" id="ARBA00023125"/>
    </source>
</evidence>
<dbReference type="RefSeq" id="WP_084149305.1">
    <property type="nucleotide sequence ID" value="NZ_LR134473.1"/>
</dbReference>
<evidence type="ECO:0000256" key="5">
    <source>
        <dbReference type="PROSITE-ProRule" id="PRU01248"/>
    </source>
</evidence>
<name>A0A3S4USF5_9ACTN</name>
<dbReference type="Proteomes" id="UP000277858">
    <property type="component" value="Chromosome"/>
</dbReference>
<keyword evidence="4" id="KW-0233">DNA recombination</keyword>
<dbReference type="SUPFAM" id="SSF56349">
    <property type="entry name" value="DNA breaking-rejoining enzymes"/>
    <property type="match status" value="1"/>
</dbReference>
<gene>
    <name evidence="8" type="ORF">NCTC13652_02380</name>
</gene>
<dbReference type="STRING" id="1122997.GCA_000425285_01189"/>
<evidence type="ECO:0000256" key="2">
    <source>
        <dbReference type="ARBA" id="ARBA00022908"/>
    </source>
</evidence>
<dbReference type="AlphaFoldDB" id="A0A3S4USF5"/>
<dbReference type="InterPro" id="IPR002104">
    <property type="entry name" value="Integrase_catalytic"/>
</dbReference>
<dbReference type="Gene3D" id="1.10.150.130">
    <property type="match status" value="1"/>
</dbReference>
<keyword evidence="2" id="KW-0229">DNA integration</keyword>
<dbReference type="PANTHER" id="PTHR30629">
    <property type="entry name" value="PROPHAGE INTEGRASE"/>
    <property type="match status" value="1"/>
</dbReference>
<dbReference type="CDD" id="cd01189">
    <property type="entry name" value="INT_ICEBs1_C_like"/>
    <property type="match status" value="1"/>
</dbReference>
<keyword evidence="9" id="KW-1185">Reference proteome</keyword>
<dbReference type="InterPro" id="IPR004107">
    <property type="entry name" value="Integrase_SAM-like_N"/>
</dbReference>
<evidence type="ECO:0000259" key="6">
    <source>
        <dbReference type="PROSITE" id="PS51898"/>
    </source>
</evidence>
<dbReference type="Pfam" id="PF14659">
    <property type="entry name" value="Phage_int_SAM_3"/>
    <property type="match status" value="1"/>
</dbReference>
<dbReference type="GO" id="GO:0003677">
    <property type="term" value="F:DNA binding"/>
    <property type="evidence" value="ECO:0007669"/>
    <property type="project" value="UniProtKB-UniRule"/>
</dbReference>
<evidence type="ECO:0000256" key="1">
    <source>
        <dbReference type="ARBA" id="ARBA00008857"/>
    </source>
</evidence>
<protein>
    <submittedName>
        <fullName evidence="8">Site-specific tyrosine recombinase XerC</fullName>
    </submittedName>
</protein>
<reference evidence="8 9" key="1">
    <citation type="submission" date="2018-12" db="EMBL/GenBank/DDBJ databases">
        <authorList>
            <consortium name="Pathogen Informatics"/>
        </authorList>
    </citation>
    <scope>NUCLEOTIDE SEQUENCE [LARGE SCALE GENOMIC DNA]</scope>
    <source>
        <strain evidence="8 9">NCTC13652</strain>
    </source>
</reference>
<evidence type="ECO:0000256" key="4">
    <source>
        <dbReference type="ARBA" id="ARBA00023172"/>
    </source>
</evidence>
<evidence type="ECO:0000259" key="7">
    <source>
        <dbReference type="PROSITE" id="PS51900"/>
    </source>
</evidence>
<dbReference type="PROSITE" id="PS51900">
    <property type="entry name" value="CB"/>
    <property type="match status" value="1"/>
</dbReference>
<organism evidence="8 9">
    <name type="scientific">Acidipropionibacterium jensenii</name>
    <dbReference type="NCBI Taxonomy" id="1749"/>
    <lineage>
        <taxon>Bacteria</taxon>
        <taxon>Bacillati</taxon>
        <taxon>Actinomycetota</taxon>
        <taxon>Actinomycetes</taxon>
        <taxon>Propionibacteriales</taxon>
        <taxon>Propionibacteriaceae</taxon>
        <taxon>Acidipropionibacterium</taxon>
    </lineage>
</organism>
<proteinExistence type="inferred from homology"/>
<dbReference type="OrthoDB" id="148546at2"/>
<evidence type="ECO:0000313" key="9">
    <source>
        <dbReference type="Proteomes" id="UP000277858"/>
    </source>
</evidence>
<dbReference type="Pfam" id="PF00589">
    <property type="entry name" value="Phage_integrase"/>
    <property type="match status" value="1"/>
</dbReference>
<dbReference type="InterPro" id="IPR044068">
    <property type="entry name" value="CB"/>
</dbReference>
<evidence type="ECO:0000313" key="8">
    <source>
        <dbReference type="EMBL" id="VEI04156.1"/>
    </source>
</evidence>
<dbReference type="InterPro" id="IPR011010">
    <property type="entry name" value="DNA_brk_join_enz"/>
</dbReference>